<dbReference type="SUPFAM" id="SSF46626">
    <property type="entry name" value="Cytochrome c"/>
    <property type="match status" value="1"/>
</dbReference>
<keyword evidence="1" id="KW-0813">Transport</keyword>
<evidence type="ECO:0000313" key="9">
    <source>
        <dbReference type="EMBL" id="QJR30226.1"/>
    </source>
</evidence>
<keyword evidence="5 6" id="KW-0408">Iron</keyword>
<dbReference type="InterPro" id="IPR002324">
    <property type="entry name" value="Cyt_c_ID"/>
</dbReference>
<name>A0ABX6N764_9BURK</name>
<dbReference type="InterPro" id="IPR036909">
    <property type="entry name" value="Cyt_c-like_dom_sf"/>
</dbReference>
<keyword evidence="4" id="KW-0249">Electron transport</keyword>
<feature type="chain" id="PRO_5046797995" evidence="7">
    <location>
        <begin position="23"/>
        <end position="103"/>
    </location>
</feature>
<evidence type="ECO:0000256" key="5">
    <source>
        <dbReference type="ARBA" id="ARBA00023004"/>
    </source>
</evidence>
<sequence>MTKHVALLVAGSMLTAFGNAVASPEMVRSYNCTACHAEDKKKYGPTYQQVALKYADEAGAAEKLAKKIQTGGAGVWGNTPMPAQPRVSDEDALAIARYILSVK</sequence>
<dbReference type="InterPro" id="IPR009056">
    <property type="entry name" value="Cyt_c-like_dom"/>
</dbReference>
<evidence type="ECO:0000256" key="6">
    <source>
        <dbReference type="PROSITE-ProRule" id="PRU00433"/>
    </source>
</evidence>
<evidence type="ECO:0000256" key="7">
    <source>
        <dbReference type="SAM" id="SignalP"/>
    </source>
</evidence>
<dbReference type="PROSITE" id="PS51007">
    <property type="entry name" value="CYTC"/>
    <property type="match status" value="1"/>
</dbReference>
<evidence type="ECO:0000256" key="1">
    <source>
        <dbReference type="ARBA" id="ARBA00022448"/>
    </source>
</evidence>
<evidence type="ECO:0000256" key="4">
    <source>
        <dbReference type="ARBA" id="ARBA00022982"/>
    </source>
</evidence>
<keyword evidence="2 6" id="KW-0349">Heme</keyword>
<keyword evidence="10" id="KW-1185">Reference proteome</keyword>
<evidence type="ECO:0000256" key="3">
    <source>
        <dbReference type="ARBA" id="ARBA00022723"/>
    </source>
</evidence>
<feature type="domain" description="Cytochrome c" evidence="8">
    <location>
        <begin position="13"/>
        <end position="103"/>
    </location>
</feature>
<gene>
    <name evidence="9" type="ORF">HKT17_11170</name>
</gene>
<dbReference type="Gene3D" id="1.10.760.10">
    <property type="entry name" value="Cytochrome c-like domain"/>
    <property type="match status" value="1"/>
</dbReference>
<accession>A0ABX6N764</accession>
<proteinExistence type="predicted"/>
<feature type="signal peptide" evidence="7">
    <location>
        <begin position="1"/>
        <end position="22"/>
    </location>
</feature>
<evidence type="ECO:0000256" key="2">
    <source>
        <dbReference type="ARBA" id="ARBA00022617"/>
    </source>
</evidence>
<evidence type="ECO:0000259" key="8">
    <source>
        <dbReference type="PROSITE" id="PS51007"/>
    </source>
</evidence>
<dbReference type="EMBL" id="CP053084">
    <property type="protein sequence ID" value="QJR30226.1"/>
    <property type="molecule type" value="Genomic_DNA"/>
</dbReference>
<keyword evidence="7" id="KW-0732">Signal</keyword>
<keyword evidence="3 6" id="KW-0479">Metal-binding</keyword>
<dbReference type="PRINTS" id="PR00606">
    <property type="entry name" value="CYTCHROMECID"/>
</dbReference>
<protein>
    <submittedName>
        <fullName evidence="9">C-type cytochrome</fullName>
    </submittedName>
</protein>
<organism evidence="9 10">
    <name type="scientific">Limnobacter profundi</name>
    <dbReference type="NCBI Taxonomy" id="2732163"/>
    <lineage>
        <taxon>Bacteria</taxon>
        <taxon>Pseudomonadati</taxon>
        <taxon>Pseudomonadota</taxon>
        <taxon>Betaproteobacteria</taxon>
        <taxon>Burkholderiales</taxon>
        <taxon>Burkholderiaceae</taxon>
        <taxon>Limnobacter</taxon>
    </lineage>
</organism>
<dbReference type="RefSeq" id="WP_171100117.1">
    <property type="nucleotide sequence ID" value="NZ_CP053084.1"/>
</dbReference>
<dbReference type="Proteomes" id="UP000501130">
    <property type="component" value="Chromosome"/>
</dbReference>
<reference evidence="9 10" key="1">
    <citation type="submission" date="2020-05" db="EMBL/GenBank/DDBJ databases">
        <title>Compete genome of Limnobacter sp. SAORIC-580.</title>
        <authorList>
            <person name="Song J."/>
            <person name="Cho J.-C."/>
        </authorList>
    </citation>
    <scope>NUCLEOTIDE SEQUENCE [LARGE SCALE GENOMIC DNA]</scope>
    <source>
        <strain evidence="9 10">SAORIC-580</strain>
    </source>
</reference>
<evidence type="ECO:0000313" key="10">
    <source>
        <dbReference type="Proteomes" id="UP000501130"/>
    </source>
</evidence>
<dbReference type="Pfam" id="PF00034">
    <property type="entry name" value="Cytochrom_C"/>
    <property type="match status" value="1"/>
</dbReference>